<dbReference type="HOGENOM" id="CLU_055257_2_1_9"/>
<name>Q97IH5_CLOAB</name>
<protein>
    <submittedName>
        <fullName evidence="2">Predicted membrane protein</fullName>
    </submittedName>
</protein>
<evidence type="ECO:0000256" key="1">
    <source>
        <dbReference type="SAM" id="Phobius"/>
    </source>
</evidence>
<feature type="transmembrane region" description="Helical" evidence="1">
    <location>
        <begin position="38"/>
        <end position="57"/>
    </location>
</feature>
<dbReference type="Proteomes" id="UP000000814">
    <property type="component" value="Chromosome"/>
</dbReference>
<keyword evidence="1" id="KW-0472">Membrane</keyword>
<gene>
    <name evidence="2" type="ordered locus">CA_C1666</name>
</gene>
<dbReference type="GeneID" id="44998161"/>
<dbReference type="InterPro" id="IPR010540">
    <property type="entry name" value="CmpB_TMEM229"/>
</dbReference>
<dbReference type="STRING" id="272562.CA_C1666"/>
<dbReference type="PIR" id="E97105">
    <property type="entry name" value="E97105"/>
</dbReference>
<evidence type="ECO:0000313" key="2">
    <source>
        <dbReference type="EMBL" id="AAK79632.1"/>
    </source>
</evidence>
<accession>Q97IH5</accession>
<keyword evidence="1" id="KW-1133">Transmembrane helix</keyword>
<dbReference type="KEGG" id="cac:CA_C1666"/>
<keyword evidence="1" id="KW-0812">Transmembrane</keyword>
<organism evidence="2 3">
    <name type="scientific">Clostridium acetobutylicum (strain ATCC 824 / DSM 792 / JCM 1419 / IAM 19013 / LMG 5710 / NBRC 13948 / NRRL B-527 / VKM B-1787 / 2291 / W)</name>
    <dbReference type="NCBI Taxonomy" id="272562"/>
    <lineage>
        <taxon>Bacteria</taxon>
        <taxon>Bacillati</taxon>
        <taxon>Bacillota</taxon>
        <taxon>Clostridia</taxon>
        <taxon>Eubacteriales</taxon>
        <taxon>Clostridiaceae</taxon>
        <taxon>Clostridium</taxon>
    </lineage>
</organism>
<dbReference type="RefSeq" id="WP_010964973.1">
    <property type="nucleotide sequence ID" value="NC_003030.1"/>
</dbReference>
<sequence>MWTYSEYIIFFGIYSFIGWVLETIFASVNDKKIVNRGFLTGFFCPIYGFGAILTVQCSRMVGLSFKNPIISLISSVIFSIFLVTFLEYVTGFILEAIFNCKWWDYSNDAANIHGYICLKYSLLWGMLAFLLVQTIHPLISKMVFNISATTKEKVSIFLLVYFMIDTIKSVIDALNLRQAIMEYSNFSINKYRERILKYKRLIIAFPRLIILNRDIRRIVNDRFYKIKLEIKSKIQELF</sequence>
<dbReference type="DNASU" id="1117849"/>
<dbReference type="AlphaFoldDB" id="Q97IH5"/>
<keyword evidence="3" id="KW-1185">Reference proteome</keyword>
<feature type="transmembrane region" description="Helical" evidence="1">
    <location>
        <begin position="7"/>
        <end position="26"/>
    </location>
</feature>
<dbReference type="Pfam" id="PF06541">
    <property type="entry name" value="ABC_trans_CmpB"/>
    <property type="match status" value="1"/>
</dbReference>
<feature type="transmembrane region" description="Helical" evidence="1">
    <location>
        <begin position="69"/>
        <end position="92"/>
    </location>
</feature>
<dbReference type="OrthoDB" id="9789229at2"/>
<dbReference type="PATRIC" id="fig|272562.8.peg.1869"/>
<dbReference type="eggNOG" id="COG4905">
    <property type="taxonomic scope" value="Bacteria"/>
</dbReference>
<feature type="transmembrane region" description="Helical" evidence="1">
    <location>
        <begin position="112"/>
        <end position="132"/>
    </location>
</feature>
<proteinExistence type="predicted"/>
<dbReference type="EMBL" id="AE001437">
    <property type="protein sequence ID" value="AAK79632.1"/>
    <property type="molecule type" value="Genomic_DNA"/>
</dbReference>
<evidence type="ECO:0000313" key="3">
    <source>
        <dbReference type="Proteomes" id="UP000000814"/>
    </source>
</evidence>
<reference evidence="2 3" key="1">
    <citation type="journal article" date="2001" name="J. Bacteriol.">
        <title>Genome sequence and comparative analysis of the solvent-producing bacterium Clostridium acetobutylicum.</title>
        <authorList>
            <person name="Nolling J."/>
            <person name="Breton G."/>
            <person name="Omelchenko M.V."/>
            <person name="Makarova K.S."/>
            <person name="Zeng Q."/>
            <person name="Gibson R."/>
            <person name="Lee H.M."/>
            <person name="Dubois J."/>
            <person name="Qiu D."/>
            <person name="Hitti J."/>
            <person name="Wolf Y.I."/>
            <person name="Tatusov R.L."/>
            <person name="Sabathe F."/>
            <person name="Doucette-Stamm L."/>
            <person name="Soucaille P."/>
            <person name="Daly M.J."/>
            <person name="Bennett G.N."/>
            <person name="Koonin E.V."/>
            <person name="Smith D.R."/>
        </authorList>
    </citation>
    <scope>NUCLEOTIDE SEQUENCE [LARGE SCALE GENOMIC DNA]</scope>
    <source>
        <strain evidence="3">ATCC 824 / DSM 792 / JCM 1419 / LMG 5710 / VKM B-1787</strain>
    </source>
</reference>